<reference evidence="12 13" key="1">
    <citation type="journal article" date="2024" name="Nat. Commun.">
        <title>Phylogenomics reveals the evolutionary origins of lichenization in chlorophyte algae.</title>
        <authorList>
            <person name="Puginier C."/>
            <person name="Libourel C."/>
            <person name="Otte J."/>
            <person name="Skaloud P."/>
            <person name="Haon M."/>
            <person name="Grisel S."/>
            <person name="Petersen M."/>
            <person name="Berrin J.G."/>
            <person name="Delaux P.M."/>
            <person name="Dal Grande F."/>
            <person name="Keller J."/>
        </authorList>
    </citation>
    <scope>NUCLEOTIDE SEQUENCE [LARGE SCALE GENOMIC DNA]</scope>
    <source>
        <strain evidence="12 13">SAG 216-7</strain>
    </source>
</reference>
<evidence type="ECO:0000256" key="4">
    <source>
        <dbReference type="ARBA" id="ARBA00022722"/>
    </source>
</evidence>
<dbReference type="InterPro" id="IPR036691">
    <property type="entry name" value="Endo/exonu/phosph_ase_sf"/>
</dbReference>
<keyword evidence="13" id="KW-1185">Reference proteome</keyword>
<name>A0ABR2YVW6_9CHLO</name>
<dbReference type="InterPro" id="IPR051547">
    <property type="entry name" value="TDP2-like"/>
</dbReference>
<dbReference type="SUPFAM" id="SSF56219">
    <property type="entry name" value="DNase I-like"/>
    <property type="match status" value="1"/>
</dbReference>
<dbReference type="Gene3D" id="3.60.10.10">
    <property type="entry name" value="Endonuclease/exonuclease/phosphatase"/>
    <property type="match status" value="2"/>
</dbReference>
<keyword evidence="7" id="KW-0378">Hydrolase</keyword>
<dbReference type="PANTHER" id="PTHR15822:SF4">
    <property type="entry name" value="TYROSYL-DNA PHOSPHODIESTERASE 2"/>
    <property type="match status" value="1"/>
</dbReference>
<evidence type="ECO:0000256" key="2">
    <source>
        <dbReference type="ARBA" id="ARBA00001946"/>
    </source>
</evidence>
<dbReference type="Proteomes" id="UP001491310">
    <property type="component" value="Unassembled WGS sequence"/>
</dbReference>
<evidence type="ECO:0000256" key="5">
    <source>
        <dbReference type="ARBA" id="ARBA00022723"/>
    </source>
</evidence>
<keyword evidence="8" id="KW-0460">Magnesium</keyword>
<evidence type="ECO:0000259" key="11">
    <source>
        <dbReference type="Pfam" id="PF03372"/>
    </source>
</evidence>
<evidence type="ECO:0000256" key="3">
    <source>
        <dbReference type="ARBA" id="ARBA00004322"/>
    </source>
</evidence>
<evidence type="ECO:0000313" key="12">
    <source>
        <dbReference type="EMBL" id="KAK9915791.1"/>
    </source>
</evidence>
<evidence type="ECO:0000256" key="10">
    <source>
        <dbReference type="ARBA" id="ARBA00023242"/>
    </source>
</evidence>
<dbReference type="EMBL" id="JALJOT010000004">
    <property type="protein sequence ID" value="KAK9915791.1"/>
    <property type="molecule type" value="Genomic_DNA"/>
</dbReference>
<accession>A0ABR2YVW6</accession>
<keyword evidence="10" id="KW-0539">Nucleus</keyword>
<organism evidence="12 13">
    <name type="scientific">Coccomyxa subellipsoidea</name>
    <dbReference type="NCBI Taxonomy" id="248742"/>
    <lineage>
        <taxon>Eukaryota</taxon>
        <taxon>Viridiplantae</taxon>
        <taxon>Chlorophyta</taxon>
        <taxon>core chlorophytes</taxon>
        <taxon>Trebouxiophyceae</taxon>
        <taxon>Trebouxiophyceae incertae sedis</taxon>
        <taxon>Coccomyxaceae</taxon>
        <taxon>Coccomyxa</taxon>
    </lineage>
</organism>
<dbReference type="Pfam" id="PF03372">
    <property type="entry name" value="Exo_endo_phos"/>
    <property type="match status" value="1"/>
</dbReference>
<gene>
    <name evidence="12" type="ORF">WJX75_004154</name>
</gene>
<evidence type="ECO:0000256" key="1">
    <source>
        <dbReference type="ARBA" id="ARBA00001936"/>
    </source>
</evidence>
<evidence type="ECO:0000256" key="6">
    <source>
        <dbReference type="ARBA" id="ARBA00022763"/>
    </source>
</evidence>
<keyword evidence="4" id="KW-0540">Nuclease</keyword>
<evidence type="ECO:0000256" key="7">
    <source>
        <dbReference type="ARBA" id="ARBA00022801"/>
    </source>
</evidence>
<dbReference type="PANTHER" id="PTHR15822">
    <property type="entry name" value="TRAF AND TNF RECEPTOR-ASSOCIATED PROTEIN"/>
    <property type="match status" value="1"/>
</dbReference>
<comment type="caution">
    <text evidence="12">The sequence shown here is derived from an EMBL/GenBank/DDBJ whole genome shotgun (WGS) entry which is preliminary data.</text>
</comment>
<protein>
    <recommendedName>
        <fullName evidence="11">Endonuclease/exonuclease/phosphatase domain-containing protein</fullName>
    </recommendedName>
</protein>
<dbReference type="InterPro" id="IPR005135">
    <property type="entry name" value="Endo/exonuclease/phosphatase"/>
</dbReference>
<proteinExistence type="predicted"/>
<comment type="cofactor">
    <cofactor evidence="1">
        <name>Mn(2+)</name>
        <dbReference type="ChEBI" id="CHEBI:29035"/>
    </cofactor>
</comment>
<sequence length="236" mass="27801">MEIPKISLLTWNLWHTGPCEAHRIDAVSKTIAQLDPDVLYLQEVTRVTMEQLSETLWWKCYHRSRDVRKVQEGQEWYFTLLLLKASTFDLESSFLEKLFPNTIMGRYLLASLKFLQTHCSGEVLAAGDMNWIEDDQPAWSLPEGWCDPWEVLMPEDPGYTYDCHRNQMLPWNGYRSRLDRIWCRLQEWKPMHIELVGLSKLKNVRALDNKRVILPSDHFGIYAMFVKRASPGRRKA</sequence>
<feature type="domain" description="Endonuclease/exonuclease/phosphatase" evidence="11">
    <location>
        <begin position="9"/>
        <end position="218"/>
    </location>
</feature>
<evidence type="ECO:0000313" key="13">
    <source>
        <dbReference type="Proteomes" id="UP001491310"/>
    </source>
</evidence>
<evidence type="ECO:0000256" key="8">
    <source>
        <dbReference type="ARBA" id="ARBA00022842"/>
    </source>
</evidence>
<keyword evidence="5" id="KW-0479">Metal-binding</keyword>
<comment type="cofactor">
    <cofactor evidence="2">
        <name>Mg(2+)</name>
        <dbReference type="ChEBI" id="CHEBI:18420"/>
    </cofactor>
</comment>
<comment type="subcellular location">
    <subcellularLocation>
        <location evidence="3">Nucleus</location>
        <location evidence="3">PML body</location>
    </subcellularLocation>
</comment>
<evidence type="ECO:0000256" key="9">
    <source>
        <dbReference type="ARBA" id="ARBA00023204"/>
    </source>
</evidence>
<keyword evidence="9" id="KW-0234">DNA repair</keyword>
<keyword evidence="6" id="KW-0227">DNA damage</keyword>